<reference evidence="3 4" key="1">
    <citation type="journal article" date="2013" name="BMC Genomics">
        <title>Reconstruction of the lipid metabolism for the microalga Monoraphidium neglectum from its genome sequence reveals characteristics suitable for biofuel production.</title>
        <authorList>
            <person name="Bogen C."/>
            <person name="Al-Dilaimi A."/>
            <person name="Albersmeier A."/>
            <person name="Wichmann J."/>
            <person name="Grundmann M."/>
            <person name="Rupp O."/>
            <person name="Lauersen K.J."/>
            <person name="Blifernez-Klassen O."/>
            <person name="Kalinowski J."/>
            <person name="Goesmann A."/>
            <person name="Mussgnug J.H."/>
            <person name="Kruse O."/>
        </authorList>
    </citation>
    <scope>NUCLEOTIDE SEQUENCE [LARGE SCALE GENOMIC DNA]</scope>
    <source>
        <strain evidence="3 4">SAG 48.87</strain>
    </source>
</reference>
<gene>
    <name evidence="3" type="ORF">MNEG_16337</name>
</gene>
<proteinExistence type="predicted"/>
<dbReference type="RefSeq" id="XP_013890647.1">
    <property type="nucleotide sequence ID" value="XM_014035193.1"/>
</dbReference>
<name>A0A0D2IUN7_9CHLO</name>
<evidence type="ECO:0000256" key="1">
    <source>
        <dbReference type="PROSITE-ProRule" id="PRU00277"/>
    </source>
</evidence>
<dbReference type="PANTHER" id="PTHR47833:SF2">
    <property type="entry name" value="PEPTIDYLPROLYL ISOMERASE"/>
    <property type="match status" value="1"/>
</dbReference>
<evidence type="ECO:0000313" key="3">
    <source>
        <dbReference type="EMBL" id="KIY91627.1"/>
    </source>
</evidence>
<evidence type="ECO:0000313" key="4">
    <source>
        <dbReference type="Proteomes" id="UP000054498"/>
    </source>
</evidence>
<evidence type="ECO:0000259" key="2">
    <source>
        <dbReference type="PROSITE" id="PS50059"/>
    </source>
</evidence>
<dbReference type="GO" id="GO:0003755">
    <property type="term" value="F:peptidyl-prolyl cis-trans isomerase activity"/>
    <property type="evidence" value="ECO:0007669"/>
    <property type="project" value="UniProtKB-KW"/>
</dbReference>
<dbReference type="EC" id="5.2.1.8" evidence="1"/>
<dbReference type="Gene3D" id="3.10.50.40">
    <property type="match status" value="1"/>
</dbReference>
<protein>
    <recommendedName>
        <fullName evidence="1">peptidylprolyl isomerase</fullName>
        <ecNumber evidence="1">5.2.1.8</ecNumber>
    </recommendedName>
</protein>
<organism evidence="3 4">
    <name type="scientific">Monoraphidium neglectum</name>
    <dbReference type="NCBI Taxonomy" id="145388"/>
    <lineage>
        <taxon>Eukaryota</taxon>
        <taxon>Viridiplantae</taxon>
        <taxon>Chlorophyta</taxon>
        <taxon>core chlorophytes</taxon>
        <taxon>Chlorophyceae</taxon>
        <taxon>CS clade</taxon>
        <taxon>Sphaeropleales</taxon>
        <taxon>Selenastraceae</taxon>
        <taxon>Monoraphidium</taxon>
    </lineage>
</organism>
<dbReference type="Proteomes" id="UP000054498">
    <property type="component" value="Unassembled WGS sequence"/>
</dbReference>
<sequence>MSGFDLAILGDGAAIPPIKAGGVRTVVLPPALAYGAKGDGCLYGRDSSCRIPPNSEVELTFRYIGLGYGK</sequence>
<dbReference type="GeneID" id="25734086"/>
<dbReference type="InterPro" id="IPR044183">
    <property type="entry name" value="PNSL4/FKBP13-like"/>
</dbReference>
<feature type="domain" description="PPIase FKBP-type" evidence="2">
    <location>
        <begin position="1"/>
        <end position="67"/>
    </location>
</feature>
<keyword evidence="4" id="KW-1185">Reference proteome</keyword>
<comment type="catalytic activity">
    <reaction evidence="1">
        <text>[protein]-peptidylproline (omega=180) = [protein]-peptidylproline (omega=0)</text>
        <dbReference type="Rhea" id="RHEA:16237"/>
        <dbReference type="Rhea" id="RHEA-COMP:10747"/>
        <dbReference type="Rhea" id="RHEA-COMP:10748"/>
        <dbReference type="ChEBI" id="CHEBI:83833"/>
        <dbReference type="ChEBI" id="CHEBI:83834"/>
        <dbReference type="EC" id="5.2.1.8"/>
    </reaction>
</comment>
<dbReference type="STRING" id="145388.A0A0D2IUN7"/>
<dbReference type="InterPro" id="IPR046357">
    <property type="entry name" value="PPIase_dom_sf"/>
</dbReference>
<dbReference type="GO" id="GO:0009507">
    <property type="term" value="C:chloroplast"/>
    <property type="evidence" value="ECO:0007669"/>
    <property type="project" value="InterPro"/>
</dbReference>
<dbReference type="KEGG" id="mng:MNEG_16337"/>
<dbReference type="AlphaFoldDB" id="A0A0D2IUN7"/>
<dbReference type="PANTHER" id="PTHR47833">
    <property type="entry name" value="PHOTOSYNTHETIC NDH SUBUNIT OF LUMENAL LOCATION 4, CHLOROPLASTIC"/>
    <property type="match status" value="1"/>
</dbReference>
<dbReference type="PROSITE" id="PS50059">
    <property type="entry name" value="FKBP_PPIASE"/>
    <property type="match status" value="1"/>
</dbReference>
<dbReference type="EMBL" id="KK106467">
    <property type="protein sequence ID" value="KIY91627.1"/>
    <property type="molecule type" value="Genomic_DNA"/>
</dbReference>
<accession>A0A0D2IUN7</accession>
<dbReference type="Pfam" id="PF00254">
    <property type="entry name" value="FKBP_C"/>
    <property type="match status" value="1"/>
</dbReference>
<dbReference type="InterPro" id="IPR001179">
    <property type="entry name" value="PPIase_FKBP_dom"/>
</dbReference>
<keyword evidence="1" id="KW-0697">Rotamase</keyword>
<dbReference type="OrthoDB" id="1902587at2759"/>
<dbReference type="SUPFAM" id="SSF54534">
    <property type="entry name" value="FKBP-like"/>
    <property type="match status" value="1"/>
</dbReference>
<keyword evidence="1" id="KW-0413">Isomerase</keyword>